<sequence length="156" mass="17112">EKSICFSSYLWSTWSAWPVACSRSCGEGERCRTRKCLDGFGATVGESSCNGESQECMPCMCPQMPNWGEWSEWGECVLSESAAKGTKVRTRLCDNPPPQPGPNAPTCLGSSQEATYSVMVCSGSAGYCNRLLDPSRNSNSYKYLPTTSQYKTNRPK</sequence>
<keyword evidence="1" id="KW-0677">Repeat</keyword>
<dbReference type="Proteomes" id="UP000274504">
    <property type="component" value="Unassembled WGS sequence"/>
</dbReference>
<dbReference type="Pfam" id="PF00090">
    <property type="entry name" value="TSP_1"/>
    <property type="match status" value="2"/>
</dbReference>
<dbReference type="EMBL" id="UYSG01001658">
    <property type="protein sequence ID" value="VDL48450.1"/>
    <property type="molecule type" value="Genomic_DNA"/>
</dbReference>
<evidence type="ECO:0000313" key="5">
    <source>
        <dbReference type="WBParaSite" id="HDID_0000438801-mRNA-1"/>
    </source>
</evidence>
<dbReference type="InterPro" id="IPR036383">
    <property type="entry name" value="TSP1_rpt_sf"/>
</dbReference>
<dbReference type="STRING" id="6216.A0A0R3SHH3"/>
<dbReference type="InterPro" id="IPR052065">
    <property type="entry name" value="Compl_asym_regulator"/>
</dbReference>
<dbReference type="SMART" id="SM00209">
    <property type="entry name" value="TSP1"/>
    <property type="match status" value="2"/>
</dbReference>
<dbReference type="PANTHER" id="PTHR22906">
    <property type="entry name" value="PROPERDIN"/>
    <property type="match status" value="1"/>
</dbReference>
<dbReference type="AlphaFoldDB" id="A0A0R3SHH3"/>
<dbReference type="InterPro" id="IPR000884">
    <property type="entry name" value="TSP1_rpt"/>
</dbReference>
<evidence type="ECO:0000313" key="4">
    <source>
        <dbReference type="Proteomes" id="UP000274504"/>
    </source>
</evidence>
<dbReference type="Gene3D" id="2.20.100.10">
    <property type="entry name" value="Thrombospondin type-1 (TSP1) repeat"/>
    <property type="match status" value="2"/>
</dbReference>
<proteinExistence type="predicted"/>
<evidence type="ECO:0000256" key="1">
    <source>
        <dbReference type="ARBA" id="ARBA00022737"/>
    </source>
</evidence>
<gene>
    <name evidence="3" type="ORF">HDID_LOCUS4386</name>
</gene>
<accession>A0A0R3SHH3</accession>
<evidence type="ECO:0000313" key="3">
    <source>
        <dbReference type="EMBL" id="VDL48450.1"/>
    </source>
</evidence>
<dbReference type="SUPFAM" id="SSF82895">
    <property type="entry name" value="TSP-1 type 1 repeat"/>
    <property type="match status" value="2"/>
</dbReference>
<reference evidence="3 4" key="2">
    <citation type="submission" date="2018-11" db="EMBL/GenBank/DDBJ databases">
        <authorList>
            <consortium name="Pathogen Informatics"/>
        </authorList>
    </citation>
    <scope>NUCLEOTIDE SEQUENCE [LARGE SCALE GENOMIC DNA]</scope>
</reference>
<dbReference type="WBParaSite" id="HDID_0000438801-mRNA-1">
    <property type="protein sequence ID" value="HDID_0000438801-mRNA-1"/>
    <property type="gene ID" value="HDID_0000438801"/>
</dbReference>
<organism evidence="5">
    <name type="scientific">Hymenolepis diminuta</name>
    <name type="common">Rat tapeworm</name>
    <dbReference type="NCBI Taxonomy" id="6216"/>
    <lineage>
        <taxon>Eukaryota</taxon>
        <taxon>Metazoa</taxon>
        <taxon>Spiralia</taxon>
        <taxon>Lophotrochozoa</taxon>
        <taxon>Platyhelminthes</taxon>
        <taxon>Cestoda</taxon>
        <taxon>Eucestoda</taxon>
        <taxon>Cyclophyllidea</taxon>
        <taxon>Hymenolepididae</taxon>
        <taxon>Hymenolepis</taxon>
    </lineage>
</organism>
<dbReference type="PROSITE" id="PS50092">
    <property type="entry name" value="TSP1"/>
    <property type="match status" value="2"/>
</dbReference>
<protein>
    <submittedName>
        <fullName evidence="5">TSP1_spondin domain-containing protein</fullName>
    </submittedName>
</protein>
<name>A0A0R3SHH3_HYMDI</name>
<dbReference type="OrthoDB" id="446173at2759"/>
<reference evidence="5" key="1">
    <citation type="submission" date="2017-02" db="UniProtKB">
        <authorList>
            <consortium name="WormBaseParasite"/>
        </authorList>
    </citation>
    <scope>IDENTIFICATION</scope>
</reference>
<keyword evidence="2" id="KW-1015">Disulfide bond</keyword>
<evidence type="ECO:0000256" key="2">
    <source>
        <dbReference type="ARBA" id="ARBA00023157"/>
    </source>
</evidence>